<accession>A0A6L9QJC6</accession>
<dbReference type="Gene3D" id="3.40.50.150">
    <property type="entry name" value="Vaccinia Virus protein VP39"/>
    <property type="match status" value="1"/>
</dbReference>
<evidence type="ECO:0000313" key="4">
    <source>
        <dbReference type="Proteomes" id="UP000475532"/>
    </source>
</evidence>
<dbReference type="Gene3D" id="2.20.130.10">
    <property type="entry name" value="CAC2371-like domains"/>
    <property type="match status" value="1"/>
</dbReference>
<gene>
    <name evidence="3" type="ORF">G3I70_22380</name>
</gene>
<sequence>MPWTAPWPPCSTRAKLQKGSPVYGRDVAEIHDDLNSARGKDYRAETEYLTEVIRGRRPGADSLLDVGCGAGGHLVHFAEFVDRVEGVELSEDMLAAARAKLPDVPLHQGDMRSFDLGRRFDAIVCLFGAIGHTRDVGELRGTLGCFARHLADGGVVVVEPWWFLEKFIDGYVSDDVVRSGTRSIARMSHTVRSGDVSTMEVHFLVADARTGVRHFSETYEHKLFTRDQYESAFAEAGFDAEYVEGVQGGRGIFVGVAAKERS</sequence>
<dbReference type="EMBL" id="JAAGLI010000570">
    <property type="protein sequence ID" value="NEA25208.1"/>
    <property type="molecule type" value="Genomic_DNA"/>
</dbReference>
<evidence type="ECO:0000256" key="1">
    <source>
        <dbReference type="ARBA" id="ARBA00022679"/>
    </source>
</evidence>
<dbReference type="PANTHER" id="PTHR43861">
    <property type="entry name" value="TRANS-ACONITATE 2-METHYLTRANSFERASE-RELATED"/>
    <property type="match status" value="1"/>
</dbReference>
<proteinExistence type="predicted"/>
<keyword evidence="1 3" id="KW-0808">Transferase</keyword>
<comment type="caution">
    <text evidence="3">The sequence shown here is derived from an EMBL/GenBank/DDBJ whole genome shotgun (WGS) entry which is preliminary data.</text>
</comment>
<dbReference type="SUPFAM" id="SSF53335">
    <property type="entry name" value="S-adenosyl-L-methionine-dependent methyltransferases"/>
    <property type="match status" value="1"/>
</dbReference>
<dbReference type="GO" id="GO:0032259">
    <property type="term" value="P:methylation"/>
    <property type="evidence" value="ECO:0007669"/>
    <property type="project" value="UniProtKB-KW"/>
</dbReference>
<dbReference type="AlphaFoldDB" id="A0A6L9QJC6"/>
<evidence type="ECO:0000259" key="2">
    <source>
        <dbReference type="Pfam" id="PF13649"/>
    </source>
</evidence>
<dbReference type="InterPro" id="IPR029063">
    <property type="entry name" value="SAM-dependent_MTases_sf"/>
</dbReference>
<feature type="domain" description="Methyltransferase" evidence="2">
    <location>
        <begin position="64"/>
        <end position="154"/>
    </location>
</feature>
<protein>
    <submittedName>
        <fullName evidence="3">Methyltransferase domain-containing protein</fullName>
    </submittedName>
</protein>
<dbReference type="Proteomes" id="UP000475532">
    <property type="component" value="Unassembled WGS sequence"/>
</dbReference>
<dbReference type="Pfam" id="PF13649">
    <property type="entry name" value="Methyltransf_25"/>
    <property type="match status" value="1"/>
</dbReference>
<dbReference type="InterPro" id="IPR041698">
    <property type="entry name" value="Methyltransf_25"/>
</dbReference>
<organism evidence="3 4">
    <name type="scientific">Actinomadura bangladeshensis</name>
    <dbReference type="NCBI Taxonomy" id="453573"/>
    <lineage>
        <taxon>Bacteria</taxon>
        <taxon>Bacillati</taxon>
        <taxon>Actinomycetota</taxon>
        <taxon>Actinomycetes</taxon>
        <taxon>Streptosporangiales</taxon>
        <taxon>Thermomonosporaceae</taxon>
        <taxon>Actinomadura</taxon>
    </lineage>
</organism>
<dbReference type="GO" id="GO:0008168">
    <property type="term" value="F:methyltransferase activity"/>
    <property type="evidence" value="ECO:0007669"/>
    <property type="project" value="UniProtKB-KW"/>
</dbReference>
<name>A0A6L9QJC6_9ACTN</name>
<keyword evidence="3" id="KW-0489">Methyltransferase</keyword>
<reference evidence="3 4" key="1">
    <citation type="submission" date="2020-01" db="EMBL/GenBank/DDBJ databases">
        <title>Insect and environment-associated Actinomycetes.</title>
        <authorList>
            <person name="Currrie C."/>
            <person name="Chevrette M."/>
            <person name="Carlson C."/>
            <person name="Stubbendieck R."/>
            <person name="Wendt-Pienkowski E."/>
        </authorList>
    </citation>
    <scope>NUCLEOTIDE SEQUENCE [LARGE SCALE GENOMIC DNA]</scope>
    <source>
        <strain evidence="3 4">SID10258</strain>
    </source>
</reference>
<dbReference type="CDD" id="cd02440">
    <property type="entry name" value="AdoMet_MTases"/>
    <property type="match status" value="1"/>
</dbReference>
<evidence type="ECO:0000313" key="3">
    <source>
        <dbReference type="EMBL" id="NEA25208.1"/>
    </source>
</evidence>